<evidence type="ECO:0000313" key="1">
    <source>
        <dbReference type="EMBL" id="ELQ35403.1"/>
    </source>
</evidence>
<reference evidence="1" key="1">
    <citation type="journal article" date="2012" name="PLoS Genet.">
        <title>Comparative analysis of the genomes of two field isolates of the rice blast fungus Magnaporthe oryzae.</title>
        <authorList>
            <person name="Xue M."/>
            <person name="Yang J."/>
            <person name="Li Z."/>
            <person name="Hu S."/>
            <person name="Yao N."/>
            <person name="Dean R.A."/>
            <person name="Zhao W."/>
            <person name="Shen M."/>
            <person name="Zhang H."/>
            <person name="Li C."/>
            <person name="Liu L."/>
            <person name="Cao L."/>
            <person name="Xu X."/>
            <person name="Xing Y."/>
            <person name="Hsiang T."/>
            <person name="Zhang Z."/>
            <person name="Xu J.R."/>
            <person name="Peng Y.L."/>
        </authorList>
    </citation>
    <scope>NUCLEOTIDE SEQUENCE</scope>
    <source>
        <strain evidence="1">Y34</strain>
    </source>
</reference>
<organism evidence="1">
    <name type="scientific">Pyricularia oryzae (strain Y34)</name>
    <name type="common">Rice blast fungus</name>
    <name type="synonym">Magnaporthe oryzae</name>
    <dbReference type="NCBI Taxonomy" id="1143189"/>
    <lineage>
        <taxon>Eukaryota</taxon>
        <taxon>Fungi</taxon>
        <taxon>Dikarya</taxon>
        <taxon>Ascomycota</taxon>
        <taxon>Pezizomycotina</taxon>
        <taxon>Sordariomycetes</taxon>
        <taxon>Sordariomycetidae</taxon>
        <taxon>Magnaporthales</taxon>
        <taxon>Pyriculariaceae</taxon>
        <taxon>Pyricularia</taxon>
    </lineage>
</organism>
<dbReference type="EMBL" id="JH793455">
    <property type="protein sequence ID" value="ELQ35403.1"/>
    <property type="molecule type" value="Genomic_DNA"/>
</dbReference>
<dbReference type="AlphaFoldDB" id="A0AA97NSG4"/>
<accession>A0AA97NSG4</accession>
<name>A0AA97NSG4_PYRO3</name>
<protein>
    <submittedName>
        <fullName evidence="1">Uncharacterized protein</fullName>
    </submittedName>
</protein>
<gene>
    <name evidence="1" type="ORF">OOU_Y34scaffold00709g4</name>
</gene>
<dbReference type="Proteomes" id="UP000011086">
    <property type="component" value="Unassembled WGS sequence"/>
</dbReference>
<proteinExistence type="predicted"/>
<sequence>MLLWQPRIKRQDRPMVPTIKEIQGNTRFAVCRFLPRSVGRWIQPGA</sequence>